<dbReference type="EMBL" id="MU620906">
    <property type="protein sequence ID" value="KAI8581291.1"/>
    <property type="molecule type" value="Genomic_DNA"/>
</dbReference>
<dbReference type="Pfam" id="PF01217">
    <property type="entry name" value="Clat_adaptor_s"/>
    <property type="match status" value="1"/>
</dbReference>
<dbReference type="Gene3D" id="3.30.450.60">
    <property type="match status" value="1"/>
</dbReference>
<keyword evidence="5 6" id="KW-0472">Membrane</keyword>
<dbReference type="InterPro" id="IPR011012">
    <property type="entry name" value="Longin-like_dom_sf"/>
</dbReference>
<comment type="caution">
    <text evidence="8">The sequence shown here is derived from an EMBL/GenBank/DDBJ whole genome shotgun (WGS) entry which is preliminary data.</text>
</comment>
<gene>
    <name evidence="8" type="ORF">K450DRAFT_232342</name>
</gene>
<evidence type="ECO:0000256" key="4">
    <source>
        <dbReference type="ARBA" id="ARBA00022927"/>
    </source>
</evidence>
<evidence type="ECO:0000256" key="3">
    <source>
        <dbReference type="ARBA" id="ARBA00022448"/>
    </source>
</evidence>
<evidence type="ECO:0000259" key="7">
    <source>
        <dbReference type="Pfam" id="PF01217"/>
    </source>
</evidence>
<keyword evidence="9" id="KW-1185">Reference proteome</keyword>
<protein>
    <recommendedName>
        <fullName evidence="6">AP complex subunit sigma</fullName>
    </recommendedName>
</protein>
<evidence type="ECO:0000313" key="8">
    <source>
        <dbReference type="EMBL" id="KAI8581291.1"/>
    </source>
</evidence>
<keyword evidence="3 6" id="KW-0813">Transport</keyword>
<sequence>MISFILIVNKQSQTRFSKYSHPCTIQHQQRSDFELGLSRECIQREGHQNYIFNYHGVGIAHRRYASLYFILGFADENPFAMLELIQFCVECLEEQVDRVSELDILFNLDKVHVIMDEIILNGMLVESNRKRAAPQMT</sequence>
<evidence type="ECO:0000313" key="9">
    <source>
        <dbReference type="Proteomes" id="UP001206595"/>
    </source>
</evidence>
<dbReference type="InterPro" id="IPR016635">
    <property type="entry name" value="AP_complex_ssu"/>
</dbReference>
<comment type="similarity">
    <text evidence="2 6">Belongs to the adaptor complexes small subunit family.</text>
</comment>
<dbReference type="AlphaFoldDB" id="A0AAD5EE74"/>
<dbReference type="GO" id="GO:0012505">
    <property type="term" value="C:endomembrane system"/>
    <property type="evidence" value="ECO:0007669"/>
    <property type="project" value="UniProtKB-SubCell"/>
</dbReference>
<evidence type="ECO:0000256" key="2">
    <source>
        <dbReference type="ARBA" id="ARBA00006972"/>
    </source>
</evidence>
<keyword evidence="4 6" id="KW-0653">Protein transport</keyword>
<dbReference type="PANTHER" id="PTHR11753">
    <property type="entry name" value="ADAPTOR COMPLEXES SMALL SUBUNIT FAMILY"/>
    <property type="match status" value="1"/>
</dbReference>
<comment type="subcellular location">
    <subcellularLocation>
        <location evidence="1">Endomembrane system</location>
    </subcellularLocation>
</comment>
<dbReference type="PIRSF" id="PIRSF015588">
    <property type="entry name" value="AP_complex_sigma"/>
    <property type="match status" value="1"/>
</dbReference>
<organism evidence="8 9">
    <name type="scientific">Umbelopsis ramanniana AG</name>
    <dbReference type="NCBI Taxonomy" id="1314678"/>
    <lineage>
        <taxon>Eukaryota</taxon>
        <taxon>Fungi</taxon>
        <taxon>Fungi incertae sedis</taxon>
        <taxon>Mucoromycota</taxon>
        <taxon>Mucoromycotina</taxon>
        <taxon>Umbelopsidomycetes</taxon>
        <taxon>Umbelopsidales</taxon>
        <taxon>Umbelopsidaceae</taxon>
        <taxon>Umbelopsis</taxon>
    </lineage>
</organism>
<reference evidence="8" key="1">
    <citation type="submission" date="2021-06" db="EMBL/GenBank/DDBJ databases">
        <authorList>
            <consortium name="DOE Joint Genome Institute"/>
            <person name="Mondo S.J."/>
            <person name="Amses K.R."/>
            <person name="Simmons D.R."/>
            <person name="Longcore J.E."/>
            <person name="Seto K."/>
            <person name="Alves G.H."/>
            <person name="Bonds A.E."/>
            <person name="Quandt C.A."/>
            <person name="Davis W.J."/>
            <person name="Chang Y."/>
            <person name="Letcher P.M."/>
            <person name="Powell M.J."/>
            <person name="Kuo A."/>
            <person name="Labutti K."/>
            <person name="Pangilinan J."/>
            <person name="Andreopoulos W."/>
            <person name="Tritt A."/>
            <person name="Riley R."/>
            <person name="Hundley H."/>
            <person name="Johnson J."/>
            <person name="Lipzen A."/>
            <person name="Barry K."/>
            <person name="Berbee M.L."/>
            <person name="Buchler N.E."/>
            <person name="Grigoriev I.V."/>
            <person name="Spatafora J.W."/>
            <person name="Stajich J.E."/>
            <person name="James T.Y."/>
        </authorList>
    </citation>
    <scope>NUCLEOTIDE SEQUENCE</scope>
    <source>
        <strain evidence="8">AG</strain>
    </source>
</reference>
<evidence type="ECO:0000256" key="1">
    <source>
        <dbReference type="ARBA" id="ARBA00004308"/>
    </source>
</evidence>
<name>A0AAD5EE74_UMBRA</name>
<dbReference type="RefSeq" id="XP_051446295.1">
    <property type="nucleotide sequence ID" value="XM_051587573.1"/>
</dbReference>
<dbReference type="SUPFAM" id="SSF64356">
    <property type="entry name" value="SNARE-like"/>
    <property type="match status" value="1"/>
</dbReference>
<dbReference type="GO" id="GO:0006886">
    <property type="term" value="P:intracellular protein transport"/>
    <property type="evidence" value="ECO:0007669"/>
    <property type="project" value="UniProtKB-UniRule"/>
</dbReference>
<evidence type="ECO:0000256" key="6">
    <source>
        <dbReference type="PIRNR" id="PIRNR015588"/>
    </source>
</evidence>
<reference evidence="8" key="2">
    <citation type="journal article" date="2022" name="Proc. Natl. Acad. Sci. U.S.A.">
        <title>Diploid-dominant life cycles characterize the early evolution of Fungi.</title>
        <authorList>
            <person name="Amses K.R."/>
            <person name="Simmons D.R."/>
            <person name="Longcore J.E."/>
            <person name="Mondo S.J."/>
            <person name="Seto K."/>
            <person name="Jeronimo G.H."/>
            <person name="Bonds A.E."/>
            <person name="Quandt C.A."/>
            <person name="Davis W.J."/>
            <person name="Chang Y."/>
            <person name="Federici B.A."/>
            <person name="Kuo A."/>
            <person name="LaButti K."/>
            <person name="Pangilinan J."/>
            <person name="Andreopoulos W."/>
            <person name="Tritt A."/>
            <person name="Riley R."/>
            <person name="Hundley H."/>
            <person name="Johnson J."/>
            <person name="Lipzen A."/>
            <person name="Barry K."/>
            <person name="Lang B.F."/>
            <person name="Cuomo C.A."/>
            <person name="Buchler N.E."/>
            <person name="Grigoriev I.V."/>
            <person name="Spatafora J.W."/>
            <person name="Stajich J.E."/>
            <person name="James T.Y."/>
        </authorList>
    </citation>
    <scope>NUCLEOTIDE SEQUENCE</scope>
    <source>
        <strain evidence="8">AG</strain>
    </source>
</reference>
<dbReference type="GeneID" id="75912918"/>
<feature type="domain" description="AP complex mu/sigma subunit" evidence="7">
    <location>
        <begin position="1"/>
        <end position="131"/>
    </location>
</feature>
<dbReference type="Proteomes" id="UP001206595">
    <property type="component" value="Unassembled WGS sequence"/>
</dbReference>
<accession>A0AAD5EE74</accession>
<dbReference type="InterPro" id="IPR022775">
    <property type="entry name" value="AP_mu_sigma_su"/>
</dbReference>
<proteinExistence type="inferred from homology"/>
<evidence type="ECO:0000256" key="5">
    <source>
        <dbReference type="ARBA" id="ARBA00023136"/>
    </source>
</evidence>